<evidence type="ECO:0008006" key="3">
    <source>
        <dbReference type="Google" id="ProtNLM"/>
    </source>
</evidence>
<dbReference type="AlphaFoldDB" id="A0A1I0ERT0"/>
<keyword evidence="2" id="KW-1185">Reference proteome</keyword>
<dbReference type="InterPro" id="IPR011990">
    <property type="entry name" value="TPR-like_helical_dom_sf"/>
</dbReference>
<gene>
    <name evidence="1" type="ORF">SAMN04487772_12422</name>
</gene>
<dbReference type="OrthoDB" id="9760891at2"/>
<accession>A0A1I0ERT0</accession>
<dbReference type="RefSeq" id="WP_092478608.1">
    <property type="nucleotide sequence ID" value="NZ_FOHN01000024.1"/>
</dbReference>
<sequence>MGKYDLEMKCVQIQKYLKEKKYNKAYEVLQTIDVTRVKSIIDLKVFFEVYKNLQRYDDAKEMLIRIYQRNASRHVLYQLVCLEIKAGQLEEAENSYADFIKVCGGTDDAFILRYLIDTAKHADYAVRIESLERLKKSNYYEEWAYELAKMYHKAGDADKCIKECEDIMLWFGEGIIVEKAKMLHAYYTKGDTSFLKKPEIYKEKVESVEKPETLLYNTTDLGKQVSDIRALEKTVKLKKELKKELSYTQDIQEAIKQDIQEKPAVSGRADEFPLSEDTKTLKLGTIQEALHEILAKEEKLEDLIVGEWNLTGVFEQYTNNKTIRAELEDCFTKLKNGAELDYIYVTTENPNQNLDFVKKLAKALQKAGIVKKSQVAKIKGENLNYIQLEQRVDKLRNSVLLVEGVDSLYVLTVKALIQLMETLKGELVIVFEDTRENVKIFQEKQYDLNRENAYTINI</sequence>
<dbReference type="STRING" id="29364.SAMN04487772_12422"/>
<evidence type="ECO:0000313" key="1">
    <source>
        <dbReference type="EMBL" id="SET48127.1"/>
    </source>
</evidence>
<protein>
    <recommendedName>
        <fullName evidence="3">Tetratricopeptide repeat-containing protein</fullName>
    </recommendedName>
</protein>
<dbReference type="Gene3D" id="1.25.40.10">
    <property type="entry name" value="Tetratricopeptide repeat domain"/>
    <property type="match status" value="1"/>
</dbReference>
<organism evidence="1 2">
    <name type="scientific">[Clostridium] polysaccharolyticum</name>
    <dbReference type="NCBI Taxonomy" id="29364"/>
    <lineage>
        <taxon>Bacteria</taxon>
        <taxon>Bacillati</taxon>
        <taxon>Bacillota</taxon>
        <taxon>Clostridia</taxon>
        <taxon>Lachnospirales</taxon>
        <taxon>Lachnospiraceae</taxon>
    </lineage>
</organism>
<evidence type="ECO:0000313" key="2">
    <source>
        <dbReference type="Proteomes" id="UP000199800"/>
    </source>
</evidence>
<dbReference type="EMBL" id="FOHN01000024">
    <property type="protein sequence ID" value="SET48127.1"/>
    <property type="molecule type" value="Genomic_DNA"/>
</dbReference>
<name>A0A1I0ERT0_9FIRM</name>
<proteinExistence type="predicted"/>
<reference evidence="1 2" key="1">
    <citation type="submission" date="2016-10" db="EMBL/GenBank/DDBJ databases">
        <authorList>
            <person name="de Groot N.N."/>
        </authorList>
    </citation>
    <scope>NUCLEOTIDE SEQUENCE [LARGE SCALE GENOMIC DNA]</scope>
    <source>
        <strain evidence="1 2">DSM 1801</strain>
    </source>
</reference>
<dbReference type="Proteomes" id="UP000199800">
    <property type="component" value="Unassembled WGS sequence"/>
</dbReference>